<dbReference type="PANTHER" id="PTHR34128:SF2">
    <property type="entry name" value="CYTOCHROME C-TYPE BIOGENESIS PROTEIN CCME HOMOLOG, MITOCHONDRIAL"/>
    <property type="match status" value="1"/>
</dbReference>
<keyword evidence="6 10" id="KW-0735">Signal-anchor</keyword>
<evidence type="ECO:0000256" key="6">
    <source>
        <dbReference type="ARBA" id="ARBA00022968"/>
    </source>
</evidence>
<comment type="similarity">
    <text evidence="10">Belongs to the CcmE/CycJ family.</text>
</comment>
<evidence type="ECO:0000256" key="10">
    <source>
        <dbReference type="HAMAP-Rule" id="MF_01959"/>
    </source>
</evidence>
<evidence type="ECO:0000256" key="2">
    <source>
        <dbReference type="ARBA" id="ARBA00022617"/>
    </source>
</evidence>
<evidence type="ECO:0000256" key="5">
    <source>
        <dbReference type="ARBA" id="ARBA00022748"/>
    </source>
</evidence>
<evidence type="ECO:0000256" key="11">
    <source>
        <dbReference type="SAM" id="MobiDB-lite"/>
    </source>
</evidence>
<reference evidence="12 13" key="1">
    <citation type="submission" date="2020-04" db="EMBL/GenBank/DDBJ databases">
        <title>The draft genome of Kluyvera sichuanensis strain SCKS090646.</title>
        <authorList>
            <person name="Wei L."/>
            <person name="Liu L."/>
            <person name="Feng Y."/>
            <person name="Zong Z."/>
        </authorList>
    </citation>
    <scope>NUCLEOTIDE SEQUENCE [LARGE SCALE GENOMIC DNA]</scope>
    <source>
        <strain evidence="12 13">090646</strain>
    </source>
</reference>
<dbReference type="HAMAP" id="MF_01959">
    <property type="entry name" value="CcmE"/>
    <property type="match status" value="1"/>
</dbReference>
<evidence type="ECO:0000256" key="9">
    <source>
        <dbReference type="ARBA" id="ARBA00023136"/>
    </source>
</evidence>
<dbReference type="EMBL" id="JABBJF010000003">
    <property type="protein sequence ID" value="MBC1185028.1"/>
    <property type="molecule type" value="Genomic_DNA"/>
</dbReference>
<feature type="topological domain" description="Cytoplasmic" evidence="10">
    <location>
        <begin position="1"/>
        <end position="8"/>
    </location>
</feature>
<dbReference type="InterPro" id="IPR004329">
    <property type="entry name" value="CcmE"/>
</dbReference>
<comment type="caution">
    <text evidence="12">The sequence shown here is derived from an EMBL/GenBank/DDBJ whole genome shotgun (WGS) entry which is preliminary data.</text>
</comment>
<keyword evidence="7 10" id="KW-1133">Transmembrane helix</keyword>
<evidence type="ECO:0000256" key="4">
    <source>
        <dbReference type="ARBA" id="ARBA00022723"/>
    </source>
</evidence>
<keyword evidence="10" id="KW-1003">Cell membrane</keyword>
<evidence type="ECO:0000313" key="12">
    <source>
        <dbReference type="EMBL" id="MBC1185028.1"/>
    </source>
</evidence>
<keyword evidence="9 10" id="KW-0472">Membrane</keyword>
<evidence type="ECO:0000313" key="13">
    <source>
        <dbReference type="Proteomes" id="UP000607331"/>
    </source>
</evidence>
<feature type="binding site" description="covalent" evidence="10">
    <location>
        <position position="130"/>
    </location>
    <ligand>
        <name>heme</name>
        <dbReference type="ChEBI" id="CHEBI:30413"/>
    </ligand>
</feature>
<keyword evidence="3 10" id="KW-0812">Transmembrane</keyword>
<feature type="topological domain" description="Extracellular" evidence="10">
    <location>
        <begin position="30"/>
        <end position="156"/>
    </location>
</feature>
<gene>
    <name evidence="10 12" type="primary">ccmE</name>
    <name evidence="10" type="synonym">cycJ</name>
    <name evidence="12" type="ORF">HII27_04790</name>
</gene>
<protein>
    <recommendedName>
        <fullName evidence="10">Cytochrome c-type biogenesis protein CcmE</fullName>
    </recommendedName>
    <alternativeName>
        <fullName evidence="10">Cytochrome c maturation protein E</fullName>
    </alternativeName>
    <alternativeName>
        <fullName evidence="10">Heme chaperone CcmE</fullName>
    </alternativeName>
</protein>
<dbReference type="Proteomes" id="UP000607331">
    <property type="component" value="Unassembled WGS sequence"/>
</dbReference>
<keyword evidence="2 10" id="KW-0349">Heme</keyword>
<dbReference type="Pfam" id="PF03100">
    <property type="entry name" value="CcmE"/>
    <property type="match status" value="1"/>
</dbReference>
<dbReference type="RefSeq" id="WP_185666833.1">
    <property type="nucleotide sequence ID" value="NZ_JABBJF010000003.1"/>
</dbReference>
<dbReference type="InterPro" id="IPR012340">
    <property type="entry name" value="NA-bd_OB-fold"/>
</dbReference>
<dbReference type="PANTHER" id="PTHR34128">
    <property type="entry name" value="CYTOCHROME C-TYPE BIOGENESIS PROTEIN CCME HOMOLOG, MITOCHONDRIAL"/>
    <property type="match status" value="1"/>
</dbReference>
<evidence type="ECO:0000256" key="3">
    <source>
        <dbReference type="ARBA" id="ARBA00022692"/>
    </source>
</evidence>
<dbReference type="SUPFAM" id="SSF82093">
    <property type="entry name" value="Heme chaperone CcmE"/>
    <property type="match status" value="1"/>
</dbReference>
<feature type="region of interest" description="Disordered" evidence="11">
    <location>
        <begin position="133"/>
        <end position="156"/>
    </location>
</feature>
<name>A0ABR6RPH3_9ENTR</name>
<evidence type="ECO:0000256" key="1">
    <source>
        <dbReference type="ARBA" id="ARBA00004370"/>
    </source>
</evidence>
<keyword evidence="4 10" id="KW-0479">Metal-binding</keyword>
<keyword evidence="5 10" id="KW-0201">Cytochrome c-type biogenesis</keyword>
<keyword evidence="13" id="KW-1185">Reference proteome</keyword>
<keyword evidence="8 10" id="KW-0408">Iron</keyword>
<evidence type="ECO:0000256" key="8">
    <source>
        <dbReference type="ARBA" id="ARBA00023004"/>
    </source>
</evidence>
<comment type="subcellular location">
    <subcellularLocation>
        <location evidence="10">Cell membrane</location>
        <topology evidence="10">Single-pass type II membrane protein</topology>
    </subcellularLocation>
    <subcellularLocation>
        <location evidence="1">Membrane</location>
    </subcellularLocation>
</comment>
<dbReference type="Gene3D" id="2.40.50.140">
    <property type="entry name" value="Nucleic acid-binding proteins"/>
    <property type="match status" value="1"/>
</dbReference>
<dbReference type="NCBIfam" id="NF009638">
    <property type="entry name" value="PRK13165.1"/>
    <property type="match status" value="1"/>
</dbReference>
<accession>A0ABR6RPH3</accession>
<comment type="function">
    <text evidence="10">Heme chaperone required for the biogenesis of c-type cytochromes. Transiently binds heme delivered by CcmC and transfers the heme to apo-cytochromes in a process facilitated by CcmF and CcmH.</text>
</comment>
<proteinExistence type="inferred from homology"/>
<feature type="binding site" description="axial binding residue" evidence="10">
    <location>
        <position position="134"/>
    </location>
    <ligand>
        <name>heme</name>
        <dbReference type="ChEBI" id="CHEBI:30413"/>
    </ligand>
    <ligandPart>
        <name>Fe</name>
        <dbReference type="ChEBI" id="CHEBI:18248"/>
    </ligandPart>
</feature>
<organism evidence="12 13">
    <name type="scientific">Kluyvera sichuanensis</name>
    <dbReference type="NCBI Taxonomy" id="2725494"/>
    <lineage>
        <taxon>Bacteria</taxon>
        <taxon>Pseudomonadati</taxon>
        <taxon>Pseudomonadota</taxon>
        <taxon>Gammaproteobacteria</taxon>
        <taxon>Enterobacterales</taxon>
        <taxon>Enterobacteriaceae</taxon>
        <taxon>Kluyvera</taxon>
    </lineage>
</organism>
<evidence type="ECO:0000256" key="7">
    <source>
        <dbReference type="ARBA" id="ARBA00022989"/>
    </source>
</evidence>
<dbReference type="InterPro" id="IPR036127">
    <property type="entry name" value="CcmE-like_sf"/>
</dbReference>
<sequence>MNTRRKNRLLITSLLLGGLVLTLGLILYALRANIDLFYTPGEVLYGKGEAREMPVARQRLRVGGLVLPGSIKRSPTSMQVSFTLYDERGRVQVTFDGLLPDLFREGQGIVVQGELDSGNHIIAREVLAKHDENYTPPGVKKGIKTPSAIGNRQHDA</sequence>